<evidence type="ECO:0000256" key="6">
    <source>
        <dbReference type="SAM" id="MobiDB-lite"/>
    </source>
</evidence>
<dbReference type="InterPro" id="IPR039425">
    <property type="entry name" value="RNA_pol_sigma-70-like"/>
</dbReference>
<dbReference type="PANTHER" id="PTHR43133">
    <property type="entry name" value="RNA POLYMERASE ECF-TYPE SIGMA FACTO"/>
    <property type="match status" value="1"/>
</dbReference>
<feature type="region of interest" description="Disordered" evidence="6">
    <location>
        <begin position="328"/>
        <end position="452"/>
    </location>
</feature>
<accession>A0A9W6R3D1</accession>
<dbReference type="RefSeq" id="WP_052371600.1">
    <property type="nucleotide sequence ID" value="NZ_BSTI01000011.1"/>
</dbReference>
<evidence type="ECO:0000256" key="2">
    <source>
        <dbReference type="ARBA" id="ARBA00023015"/>
    </source>
</evidence>
<keyword evidence="10" id="KW-1185">Reference proteome</keyword>
<feature type="compositionally biased region" description="Pro residues" evidence="6">
    <location>
        <begin position="347"/>
        <end position="364"/>
    </location>
</feature>
<dbReference type="Proteomes" id="UP001165136">
    <property type="component" value="Unassembled WGS sequence"/>
</dbReference>
<dbReference type="SUPFAM" id="SSF88659">
    <property type="entry name" value="Sigma3 and sigma4 domains of RNA polymerase sigma factors"/>
    <property type="match status" value="1"/>
</dbReference>
<feature type="compositionally biased region" description="Low complexity" evidence="6">
    <location>
        <begin position="277"/>
        <end position="297"/>
    </location>
</feature>
<dbReference type="InterPro" id="IPR014284">
    <property type="entry name" value="RNA_pol_sigma-70_dom"/>
</dbReference>
<organism evidence="9 10">
    <name type="scientific">Amycolatopsis taiwanensis</name>
    <dbReference type="NCBI Taxonomy" id="342230"/>
    <lineage>
        <taxon>Bacteria</taxon>
        <taxon>Bacillati</taxon>
        <taxon>Actinomycetota</taxon>
        <taxon>Actinomycetes</taxon>
        <taxon>Pseudonocardiales</taxon>
        <taxon>Pseudonocardiaceae</taxon>
        <taxon>Amycolatopsis</taxon>
    </lineage>
</organism>
<dbReference type="Gene3D" id="1.10.10.1320">
    <property type="entry name" value="Anti-sigma factor, zinc-finger domain"/>
    <property type="match status" value="1"/>
</dbReference>
<feature type="compositionally biased region" description="Pro residues" evidence="6">
    <location>
        <begin position="401"/>
        <end position="416"/>
    </location>
</feature>
<dbReference type="SUPFAM" id="SSF88946">
    <property type="entry name" value="Sigma2 domain of RNA polymerase sigma factors"/>
    <property type="match status" value="1"/>
</dbReference>
<name>A0A9W6R3D1_9PSEU</name>
<dbReference type="GO" id="GO:0003677">
    <property type="term" value="F:DNA binding"/>
    <property type="evidence" value="ECO:0007669"/>
    <property type="project" value="UniProtKB-KW"/>
</dbReference>
<gene>
    <name evidence="9" type="ORF">Atai01_50030</name>
</gene>
<feature type="compositionally biased region" description="Low complexity" evidence="6">
    <location>
        <begin position="333"/>
        <end position="346"/>
    </location>
</feature>
<evidence type="ECO:0000256" key="5">
    <source>
        <dbReference type="ARBA" id="ARBA00023163"/>
    </source>
</evidence>
<dbReference type="InterPro" id="IPR013325">
    <property type="entry name" value="RNA_pol_sigma_r2"/>
</dbReference>
<dbReference type="GO" id="GO:0006352">
    <property type="term" value="P:DNA-templated transcription initiation"/>
    <property type="evidence" value="ECO:0007669"/>
    <property type="project" value="InterPro"/>
</dbReference>
<evidence type="ECO:0008006" key="11">
    <source>
        <dbReference type="Google" id="ProtNLM"/>
    </source>
</evidence>
<feature type="region of interest" description="Disordered" evidence="6">
    <location>
        <begin position="609"/>
        <end position="639"/>
    </location>
</feature>
<dbReference type="InterPro" id="IPR027383">
    <property type="entry name" value="Znf_put"/>
</dbReference>
<dbReference type="PANTHER" id="PTHR43133:SF8">
    <property type="entry name" value="RNA POLYMERASE SIGMA FACTOR HI_1459-RELATED"/>
    <property type="match status" value="1"/>
</dbReference>
<protein>
    <recommendedName>
        <fullName evidence="11">RNA polymerase subunit sigma</fullName>
    </recommendedName>
</protein>
<dbReference type="EMBL" id="BSTI01000011">
    <property type="protein sequence ID" value="GLY68384.1"/>
    <property type="molecule type" value="Genomic_DNA"/>
</dbReference>
<proteinExistence type="inferred from homology"/>
<keyword evidence="4" id="KW-0238">DNA-binding</keyword>
<dbReference type="InterPro" id="IPR013324">
    <property type="entry name" value="RNA_pol_sigma_r3/r4-like"/>
</dbReference>
<evidence type="ECO:0000259" key="8">
    <source>
        <dbReference type="Pfam" id="PF13490"/>
    </source>
</evidence>
<dbReference type="InterPro" id="IPR007627">
    <property type="entry name" value="RNA_pol_sigma70_r2"/>
</dbReference>
<evidence type="ECO:0000256" key="1">
    <source>
        <dbReference type="ARBA" id="ARBA00010641"/>
    </source>
</evidence>
<dbReference type="Gene3D" id="1.10.10.10">
    <property type="entry name" value="Winged helix-like DNA-binding domain superfamily/Winged helix DNA-binding domain"/>
    <property type="match status" value="1"/>
</dbReference>
<evidence type="ECO:0000313" key="9">
    <source>
        <dbReference type="EMBL" id="GLY68384.1"/>
    </source>
</evidence>
<keyword evidence="2" id="KW-0805">Transcription regulation</keyword>
<sequence>MSTVPTGFDGQSDAELITSVRTGTLAAYGTLYERHVSAAYNLARRLARSNVESDDLVSEAFAKVLDILRSGKGPDSAFRAYLLATLRHTAYAKNRKDRWVYLNEDMTTVSRAGGAAADALTVQFSDTAVAGLERTLVAKAFSRLPERWQAVLWHTEIEQQPPAEVSLVLGLSPNGVSALAHRAREGLRQAYLQVHLAETPTKRCRATAERLGAWTRHGLAKRERAQVEAHLDECAQCRALAAELADVNGALRAVVAPIVLGDAAFGYLTTTGDRSTTGDLATTGADGEAAGTGAATDRQTGSRQVVAVAVAGGAIAAAVAAALAMSGSSPSIPTALRPQPAQQLPAPELPLPAIPPSVPLPLPPIGGGQVPPAQVVPSPELPQRAAPSQLSPSPSSTSQQPSPPPTSAPWTEPQPPSSQFSPAQSPGASTPPARAPRLTVQGPPSGIELTAGGSPAELSITVHNDGDAASEPVTVALHLPDGLHTVGAGRQPLAQEGGGPVAVDCSGSQGSSASCRTDRGLSPGQTVVITFRLAAAPDAHSGAVTGTISAGDGIRVPVSVPVSVDTPPDSLELGVDVAPASSSPQLLWLDINVRNDGAASAPVSVAIDRPARPAPGNPPATCAGSGGDTSCTARDRLSPEGQLHLRFQLDAAPGGTPVKVTAKLGSATAARTLPLSPPAQVPSS</sequence>
<comment type="caution">
    <text evidence="9">The sequence shown here is derived from an EMBL/GenBank/DDBJ whole genome shotgun (WGS) entry which is preliminary data.</text>
</comment>
<keyword evidence="5" id="KW-0804">Transcription</keyword>
<feature type="region of interest" description="Disordered" evidence="6">
    <location>
        <begin position="271"/>
        <end position="298"/>
    </location>
</feature>
<feature type="compositionally biased region" description="Low complexity" evidence="6">
    <location>
        <begin position="382"/>
        <end position="400"/>
    </location>
</feature>
<feature type="compositionally biased region" description="Low complexity" evidence="6">
    <location>
        <begin position="417"/>
        <end position="428"/>
    </location>
</feature>
<dbReference type="AlphaFoldDB" id="A0A9W6R3D1"/>
<dbReference type="GO" id="GO:0016987">
    <property type="term" value="F:sigma factor activity"/>
    <property type="evidence" value="ECO:0007669"/>
    <property type="project" value="UniProtKB-KW"/>
</dbReference>
<dbReference type="NCBIfam" id="TIGR02937">
    <property type="entry name" value="sigma70-ECF"/>
    <property type="match status" value="1"/>
</dbReference>
<keyword evidence="3" id="KW-0731">Sigma factor</keyword>
<dbReference type="Pfam" id="PF13490">
    <property type="entry name" value="zf-HC2"/>
    <property type="match status" value="1"/>
</dbReference>
<dbReference type="Pfam" id="PF04542">
    <property type="entry name" value="Sigma70_r2"/>
    <property type="match status" value="1"/>
</dbReference>
<dbReference type="Gene3D" id="1.10.1740.10">
    <property type="match status" value="1"/>
</dbReference>
<dbReference type="InterPro" id="IPR036388">
    <property type="entry name" value="WH-like_DNA-bd_sf"/>
</dbReference>
<reference evidence="9" key="1">
    <citation type="submission" date="2023-03" db="EMBL/GenBank/DDBJ databases">
        <title>Amycolatopsis taiwanensis NBRC 103393.</title>
        <authorList>
            <person name="Ichikawa N."/>
            <person name="Sato H."/>
            <person name="Tonouchi N."/>
        </authorList>
    </citation>
    <scope>NUCLEOTIDE SEQUENCE</scope>
    <source>
        <strain evidence="9">NBRC 103393</strain>
    </source>
</reference>
<evidence type="ECO:0000313" key="10">
    <source>
        <dbReference type="Proteomes" id="UP001165136"/>
    </source>
</evidence>
<evidence type="ECO:0000256" key="4">
    <source>
        <dbReference type="ARBA" id="ARBA00023125"/>
    </source>
</evidence>
<comment type="similarity">
    <text evidence="1">Belongs to the sigma-70 factor family. ECF subfamily.</text>
</comment>
<dbReference type="InterPro" id="IPR041916">
    <property type="entry name" value="Anti_sigma_zinc_sf"/>
</dbReference>
<evidence type="ECO:0000256" key="3">
    <source>
        <dbReference type="ARBA" id="ARBA00023082"/>
    </source>
</evidence>
<evidence type="ECO:0000259" key="7">
    <source>
        <dbReference type="Pfam" id="PF04542"/>
    </source>
</evidence>
<feature type="domain" description="Putative zinc-finger" evidence="8">
    <location>
        <begin position="204"/>
        <end position="238"/>
    </location>
</feature>
<feature type="domain" description="RNA polymerase sigma-70 region 2" evidence="7">
    <location>
        <begin position="31"/>
        <end position="99"/>
    </location>
</feature>